<gene>
    <name evidence="2" type="ORF">PXEA_LOCUS8580</name>
</gene>
<keyword evidence="3" id="KW-1185">Reference proteome</keyword>
<dbReference type="AlphaFoldDB" id="A0A3S5FCW6"/>
<reference evidence="2" key="1">
    <citation type="submission" date="2018-11" db="EMBL/GenBank/DDBJ databases">
        <authorList>
            <consortium name="Pathogen Informatics"/>
        </authorList>
    </citation>
    <scope>NUCLEOTIDE SEQUENCE</scope>
</reference>
<feature type="compositionally biased region" description="Polar residues" evidence="1">
    <location>
        <begin position="196"/>
        <end position="216"/>
    </location>
</feature>
<evidence type="ECO:0000256" key="1">
    <source>
        <dbReference type="SAM" id="MobiDB-lite"/>
    </source>
</evidence>
<feature type="region of interest" description="Disordered" evidence="1">
    <location>
        <begin position="196"/>
        <end position="243"/>
    </location>
</feature>
<feature type="compositionally biased region" description="Polar residues" evidence="1">
    <location>
        <begin position="229"/>
        <end position="243"/>
    </location>
</feature>
<comment type="caution">
    <text evidence="2">The sequence shown here is derived from an EMBL/GenBank/DDBJ whole genome shotgun (WGS) entry which is preliminary data.</text>
</comment>
<feature type="region of interest" description="Disordered" evidence="1">
    <location>
        <begin position="43"/>
        <end position="86"/>
    </location>
</feature>
<dbReference type="EMBL" id="CAAALY010023577">
    <property type="protein sequence ID" value="VEL15140.1"/>
    <property type="molecule type" value="Genomic_DNA"/>
</dbReference>
<protein>
    <submittedName>
        <fullName evidence="2">Uncharacterized protein</fullName>
    </submittedName>
</protein>
<dbReference type="Proteomes" id="UP000784294">
    <property type="component" value="Unassembled WGS sequence"/>
</dbReference>
<organism evidence="2 3">
    <name type="scientific">Protopolystoma xenopodis</name>
    <dbReference type="NCBI Taxonomy" id="117903"/>
    <lineage>
        <taxon>Eukaryota</taxon>
        <taxon>Metazoa</taxon>
        <taxon>Spiralia</taxon>
        <taxon>Lophotrochozoa</taxon>
        <taxon>Platyhelminthes</taxon>
        <taxon>Monogenea</taxon>
        <taxon>Polyopisthocotylea</taxon>
        <taxon>Polystomatidea</taxon>
        <taxon>Polystomatidae</taxon>
        <taxon>Protopolystoma</taxon>
    </lineage>
</organism>
<evidence type="ECO:0000313" key="3">
    <source>
        <dbReference type="Proteomes" id="UP000784294"/>
    </source>
</evidence>
<proteinExistence type="predicted"/>
<accession>A0A3S5FCW6</accession>
<sequence>MQYQPISNTSGLLHLCRLAGLKRRSTKPQLRMAEFLANLSACQSSSKTPSSSRSSRLATGKQSQTSASSATQQTRRSHLSSESSSEVTLGRAAQLLGVSTDTELSLDVSASLSALSTPCSSFPSCPVPASASATASLSAQISAIRAAHETGVGPIAGSRSSKPSNSLFGLDAEHPERAMLIKDREGDWCLVFGQTDGQQQDQRNGSSPAWQRTPSDVNGDHFEPKSASKRTATVSSGISTTSFNPMERGNAGWLALRIRWLRDHQQKTIYAQK</sequence>
<name>A0A3S5FCW6_9PLAT</name>
<evidence type="ECO:0000313" key="2">
    <source>
        <dbReference type="EMBL" id="VEL15140.1"/>
    </source>
</evidence>
<feature type="compositionally biased region" description="Low complexity" evidence="1">
    <location>
        <begin position="62"/>
        <end position="86"/>
    </location>
</feature>
<feature type="compositionally biased region" description="Low complexity" evidence="1">
    <location>
        <begin position="43"/>
        <end position="55"/>
    </location>
</feature>